<dbReference type="AlphaFoldDB" id="A0A2U3KC53"/>
<name>A0A2U3KC53_9BACT</name>
<dbReference type="Proteomes" id="UP000238701">
    <property type="component" value="Unassembled WGS sequence"/>
</dbReference>
<proteinExistence type="predicted"/>
<organism evidence="1 2">
    <name type="scientific">Candidatus Sulfotelmatobacter kueseliae</name>
    <dbReference type="NCBI Taxonomy" id="2042962"/>
    <lineage>
        <taxon>Bacteria</taxon>
        <taxon>Pseudomonadati</taxon>
        <taxon>Acidobacteriota</taxon>
        <taxon>Terriglobia</taxon>
        <taxon>Terriglobales</taxon>
        <taxon>Candidatus Korobacteraceae</taxon>
        <taxon>Candidatus Sulfotelmatobacter</taxon>
    </lineage>
</organism>
<gene>
    <name evidence="1" type="ORF">SBA1_1760001</name>
</gene>
<protein>
    <submittedName>
        <fullName evidence="1">Uncharacterized protein</fullName>
    </submittedName>
</protein>
<evidence type="ECO:0000313" key="1">
    <source>
        <dbReference type="EMBL" id="SPF37244.1"/>
    </source>
</evidence>
<accession>A0A2U3KC53</accession>
<evidence type="ECO:0000313" key="2">
    <source>
        <dbReference type="Proteomes" id="UP000238701"/>
    </source>
</evidence>
<dbReference type="EMBL" id="OMOD01000086">
    <property type="protein sequence ID" value="SPF37244.1"/>
    <property type="molecule type" value="Genomic_DNA"/>
</dbReference>
<reference evidence="2" key="1">
    <citation type="submission" date="2018-02" db="EMBL/GenBank/DDBJ databases">
        <authorList>
            <person name="Hausmann B."/>
        </authorList>
    </citation>
    <scope>NUCLEOTIDE SEQUENCE [LARGE SCALE GENOMIC DNA]</scope>
    <source>
        <strain evidence="2">Peat soil MAG SbA1</strain>
    </source>
</reference>
<sequence>MAAMASVNLRNAYPACFRCLAESTLAKNEQILPFPPSFPHTSFDTLGTLVTFFAHLRNWVSSGFASPDDVRTRSRMHLRSRLLIIRLLQQPPIGCG</sequence>